<reference evidence="1" key="1">
    <citation type="submission" date="2024-02" db="EMBL/GenBank/DDBJ databases">
        <title>Sediminibacterium planktonica sp. nov. and Sediminibacterium longus sp. nov., isolated from surface lake and river water.</title>
        <authorList>
            <person name="Watanabe K."/>
            <person name="Takemine S."/>
            <person name="Ishii Y."/>
            <person name="Ogata Y."/>
            <person name="Shindo C."/>
            <person name="Suda W."/>
        </authorList>
    </citation>
    <scope>NUCLEOTIDE SEQUENCE</scope>
    <source>
        <strain evidence="1">KACHI17</strain>
    </source>
</reference>
<protein>
    <recommendedName>
        <fullName evidence="2">Sensor histidine kinase</fullName>
    </recommendedName>
</protein>
<evidence type="ECO:0000313" key="1">
    <source>
        <dbReference type="EMBL" id="BFG70308.1"/>
    </source>
</evidence>
<dbReference type="RefSeq" id="WP_353550592.1">
    <property type="nucleotide sequence ID" value="NZ_AP029612.1"/>
</dbReference>
<dbReference type="AlphaFoldDB" id="A0AAT9GI95"/>
<dbReference type="EMBL" id="AP029612">
    <property type="protein sequence ID" value="BFG70308.1"/>
    <property type="molecule type" value="Genomic_DNA"/>
</dbReference>
<name>A0AAT9GI95_9BACT</name>
<proteinExistence type="predicted"/>
<dbReference type="Gene3D" id="3.30.565.10">
    <property type="entry name" value="Histidine kinase-like ATPase, C-terminal domain"/>
    <property type="match status" value="1"/>
</dbReference>
<dbReference type="SUPFAM" id="SSF55874">
    <property type="entry name" value="ATPase domain of HSP90 chaperone/DNA topoisomerase II/histidine kinase"/>
    <property type="match status" value="1"/>
</dbReference>
<sequence length="151" mass="17017">MHPQKGNVLVKTDICYLIEEMIVRYSSVVEEKKIILSLSCPLNTHWIVAESATLNEVFEILLKNMLDLSNEAEVIELSIIPGDLFLTVDFLNRSRSVGAEQLHAFFTDSANMYHTSLYKASELAIHALAGEIMYGSSEETGTFFRLKIKES</sequence>
<accession>A0AAT9GI95</accession>
<organism evidence="1">
    <name type="scientific">Sediminibacterium sp. KACHI17</name>
    <dbReference type="NCBI Taxonomy" id="1751071"/>
    <lineage>
        <taxon>Bacteria</taxon>
        <taxon>Pseudomonadati</taxon>
        <taxon>Bacteroidota</taxon>
        <taxon>Chitinophagia</taxon>
        <taxon>Chitinophagales</taxon>
        <taxon>Chitinophagaceae</taxon>
        <taxon>Sediminibacterium</taxon>
    </lineage>
</organism>
<dbReference type="InterPro" id="IPR036890">
    <property type="entry name" value="HATPase_C_sf"/>
</dbReference>
<evidence type="ECO:0008006" key="2">
    <source>
        <dbReference type="Google" id="ProtNLM"/>
    </source>
</evidence>
<gene>
    <name evidence="1" type="ORF">KACHI17_11890</name>
</gene>